<dbReference type="Pfam" id="PF00213">
    <property type="entry name" value="OSCP"/>
    <property type="match status" value="1"/>
</dbReference>
<dbReference type="GO" id="GO:0046933">
    <property type="term" value="F:proton-transporting ATP synthase activity, rotational mechanism"/>
    <property type="evidence" value="ECO:0007669"/>
    <property type="project" value="UniProtKB-UniRule"/>
</dbReference>
<dbReference type="GeneID" id="98311253"/>
<dbReference type="KEGG" id="lhw:BSQ49_07045"/>
<dbReference type="PRINTS" id="PR00125">
    <property type="entry name" value="ATPASEDELTA"/>
</dbReference>
<keyword evidence="8" id="KW-1003">Cell membrane</keyword>
<dbReference type="HAMAP" id="MF_01416">
    <property type="entry name" value="ATP_synth_delta_bact"/>
    <property type="match status" value="1"/>
</dbReference>
<dbReference type="EMBL" id="CP018176">
    <property type="protein sequence ID" value="AUJ29974.1"/>
    <property type="molecule type" value="Genomic_DNA"/>
</dbReference>
<accession>A0A3S6QPJ5</accession>
<dbReference type="SUPFAM" id="SSF47928">
    <property type="entry name" value="N-terminal domain of the delta subunit of the F1F0-ATP synthase"/>
    <property type="match status" value="1"/>
</dbReference>
<keyword evidence="5 8" id="KW-0472">Membrane</keyword>
<dbReference type="NCBIfam" id="TIGR01145">
    <property type="entry name" value="ATP_synt_delta"/>
    <property type="match status" value="1"/>
</dbReference>
<evidence type="ECO:0000313" key="9">
    <source>
        <dbReference type="EMBL" id="AUJ29974.1"/>
    </source>
</evidence>
<comment type="function">
    <text evidence="8">F(1)F(0) ATP synthase produces ATP from ADP in the presence of a proton or sodium gradient. F-type ATPases consist of two structural domains, F(1) containing the extramembraneous catalytic core and F(0) containing the membrane proton channel, linked together by a central stalk and a peripheral stalk. During catalysis, ATP synthesis in the catalytic domain of F(1) is coupled via a rotary mechanism of the central stalk subunits to proton translocation.</text>
</comment>
<dbReference type="PANTHER" id="PTHR11910">
    <property type="entry name" value="ATP SYNTHASE DELTA CHAIN"/>
    <property type="match status" value="1"/>
</dbReference>
<proteinExistence type="inferred from homology"/>
<comment type="function">
    <text evidence="8">This protein is part of the stalk that links CF(0) to CF(1). It either transmits conformational changes from CF(0) to CF(1) or is implicated in proton conduction.</text>
</comment>
<dbReference type="InterPro" id="IPR026015">
    <property type="entry name" value="ATP_synth_OSCP/delta_N_sf"/>
</dbReference>
<evidence type="ECO:0000256" key="8">
    <source>
        <dbReference type="HAMAP-Rule" id="MF_01416"/>
    </source>
</evidence>
<dbReference type="GO" id="GO:0045259">
    <property type="term" value="C:proton-transporting ATP synthase complex"/>
    <property type="evidence" value="ECO:0007669"/>
    <property type="project" value="UniProtKB-KW"/>
</dbReference>
<organism evidence="9 10">
    <name type="scientific">Liquorilactobacillus hordei</name>
    <dbReference type="NCBI Taxonomy" id="468911"/>
    <lineage>
        <taxon>Bacteria</taxon>
        <taxon>Bacillati</taxon>
        <taxon>Bacillota</taxon>
        <taxon>Bacilli</taxon>
        <taxon>Lactobacillales</taxon>
        <taxon>Lactobacillaceae</taxon>
        <taxon>Liquorilactobacillus</taxon>
    </lineage>
</organism>
<name>A0A3S6QPJ5_9LACO</name>
<dbReference type="RefSeq" id="WP_057868558.1">
    <property type="nucleotide sequence ID" value="NZ_CP018176.1"/>
</dbReference>
<gene>
    <name evidence="8" type="primary">atpH</name>
    <name evidence="9" type="ORF">BSQ49_07045</name>
</gene>
<protein>
    <recommendedName>
        <fullName evidence="8">ATP synthase subunit delta</fullName>
    </recommendedName>
    <alternativeName>
        <fullName evidence="8">ATP synthase F(1) sector subunit delta</fullName>
    </alternativeName>
    <alternativeName>
        <fullName evidence="8">F-type ATPase subunit delta</fullName>
        <shortName evidence="8">F-ATPase subunit delta</shortName>
    </alternativeName>
</protein>
<evidence type="ECO:0000256" key="3">
    <source>
        <dbReference type="ARBA" id="ARBA00022781"/>
    </source>
</evidence>
<keyword evidence="3 8" id="KW-0375">Hydrogen ion transport</keyword>
<keyword evidence="7 8" id="KW-0066">ATP synthesis</keyword>
<dbReference type="PROSITE" id="PS00389">
    <property type="entry name" value="ATPASE_DELTA"/>
    <property type="match status" value="1"/>
</dbReference>
<evidence type="ECO:0000256" key="1">
    <source>
        <dbReference type="ARBA" id="ARBA00004370"/>
    </source>
</evidence>
<evidence type="ECO:0000256" key="7">
    <source>
        <dbReference type="ARBA" id="ARBA00023310"/>
    </source>
</evidence>
<dbReference type="InterPro" id="IPR020781">
    <property type="entry name" value="ATPase_OSCP/d_CS"/>
</dbReference>
<evidence type="ECO:0000256" key="2">
    <source>
        <dbReference type="ARBA" id="ARBA00022448"/>
    </source>
</evidence>
<keyword evidence="6 8" id="KW-0139">CF(1)</keyword>
<evidence type="ECO:0000256" key="5">
    <source>
        <dbReference type="ARBA" id="ARBA00023136"/>
    </source>
</evidence>
<evidence type="ECO:0000256" key="6">
    <source>
        <dbReference type="ARBA" id="ARBA00023196"/>
    </source>
</evidence>
<dbReference type="AlphaFoldDB" id="A0A3S6QPJ5"/>
<dbReference type="InterPro" id="IPR000711">
    <property type="entry name" value="ATPase_OSCP/dsu"/>
</dbReference>
<evidence type="ECO:0000256" key="4">
    <source>
        <dbReference type="ARBA" id="ARBA00023065"/>
    </source>
</evidence>
<dbReference type="GO" id="GO:0005886">
    <property type="term" value="C:plasma membrane"/>
    <property type="evidence" value="ECO:0007669"/>
    <property type="project" value="UniProtKB-SubCell"/>
</dbReference>
<keyword evidence="4 8" id="KW-0406">Ion transport</keyword>
<comment type="similarity">
    <text evidence="8">Belongs to the ATPase delta chain family.</text>
</comment>
<dbReference type="Gene3D" id="1.10.520.20">
    <property type="entry name" value="N-terminal domain of the delta subunit of the F1F0-ATP synthase"/>
    <property type="match status" value="1"/>
</dbReference>
<evidence type="ECO:0000313" key="10">
    <source>
        <dbReference type="Proteomes" id="UP000314960"/>
    </source>
</evidence>
<reference evidence="9 10" key="1">
    <citation type="submission" date="2016-11" db="EMBL/GenBank/DDBJ databases">
        <title>Interaction between Lactobacillus species and yeast in water kefir.</title>
        <authorList>
            <person name="Behr J."/>
            <person name="Xu D."/>
            <person name="Vogel R.F."/>
        </authorList>
    </citation>
    <scope>NUCLEOTIDE SEQUENCE [LARGE SCALE GENOMIC DNA]</scope>
    <source>
        <strain evidence="9 10">TMW 1.1822</strain>
    </source>
</reference>
<keyword evidence="2 8" id="KW-0813">Transport</keyword>
<dbReference type="Proteomes" id="UP000314960">
    <property type="component" value="Chromosome"/>
</dbReference>
<sequence>MKLNKTMIAHRYGSALFELALEKSERQDLKKELVELKQVLVNEPNMMLLLTSKQITKADKQKFIKILGDSASETLKNLLDMLFDYDRIVDLDVIIDEYIRLNDEYEKTVKATVTTAIPLDSDQKSKLANSFARIVGANKVLLEEKVDSDIIGGVILRSNNYIYDGSLKLRFAQIKRMLLK</sequence>
<comment type="subcellular location">
    <subcellularLocation>
        <location evidence="8">Cell membrane</location>
        <topology evidence="8">Peripheral membrane protein</topology>
    </subcellularLocation>
    <subcellularLocation>
        <location evidence="1">Membrane</location>
    </subcellularLocation>
</comment>